<feature type="domain" description="Transposase IS4-like" evidence="1">
    <location>
        <begin position="2"/>
        <end position="134"/>
    </location>
</feature>
<dbReference type="Pfam" id="PF01609">
    <property type="entry name" value="DDE_Tnp_1"/>
    <property type="match status" value="1"/>
</dbReference>
<dbReference type="Proteomes" id="UP001203423">
    <property type="component" value="Unassembled WGS sequence"/>
</dbReference>
<evidence type="ECO:0000259" key="1">
    <source>
        <dbReference type="Pfam" id="PF01609"/>
    </source>
</evidence>
<dbReference type="InterPro" id="IPR002559">
    <property type="entry name" value="Transposase_11"/>
</dbReference>
<keyword evidence="3" id="KW-1185">Reference proteome</keyword>
<dbReference type="InterPro" id="IPR012337">
    <property type="entry name" value="RNaseH-like_sf"/>
</dbReference>
<sequence>MGGDWFGWLNEEELPFIIRLKKNEITTNSRGLEVDIHGLFFHLKAGQTQSLAGARILWNKKVYLAAKRLLDGELLIIATNHFLPDSIEVYLKRWEIETLFECLKGRGFNFEDTRITERERVSKMVAVLSIAYCWAHKMGEWRREQGDGVKTKKYGRLEKSLFRHGLDLLQQISIGSCRVIKTINRCLNLLIPRPIQPKKIELFIW</sequence>
<accession>A0ABT0LGA8</accession>
<evidence type="ECO:0000313" key="2">
    <source>
        <dbReference type="EMBL" id="MCL1126609.1"/>
    </source>
</evidence>
<proteinExistence type="predicted"/>
<reference evidence="2 3" key="1">
    <citation type="submission" date="2022-01" db="EMBL/GenBank/DDBJ databases">
        <title>Whole genome-based taxonomy of the Shewanellaceae.</title>
        <authorList>
            <person name="Martin-Rodriguez A.J."/>
        </authorList>
    </citation>
    <scope>NUCLEOTIDE SEQUENCE [LARGE SCALE GENOMIC DNA]</scope>
    <source>
        <strain evidence="2 3">DSM 17177</strain>
    </source>
</reference>
<gene>
    <name evidence="2" type="ORF">L2764_19500</name>
</gene>
<dbReference type="SUPFAM" id="SSF53098">
    <property type="entry name" value="Ribonuclease H-like"/>
    <property type="match status" value="1"/>
</dbReference>
<evidence type="ECO:0000313" key="3">
    <source>
        <dbReference type="Proteomes" id="UP001203423"/>
    </source>
</evidence>
<organism evidence="2 3">
    <name type="scientific">Shewanella surugensis</name>
    <dbReference type="NCBI Taxonomy" id="212020"/>
    <lineage>
        <taxon>Bacteria</taxon>
        <taxon>Pseudomonadati</taxon>
        <taxon>Pseudomonadota</taxon>
        <taxon>Gammaproteobacteria</taxon>
        <taxon>Alteromonadales</taxon>
        <taxon>Shewanellaceae</taxon>
        <taxon>Shewanella</taxon>
    </lineage>
</organism>
<name>A0ABT0LGA8_9GAMM</name>
<protein>
    <submittedName>
        <fullName evidence="2">Transposase</fullName>
    </submittedName>
</protein>
<dbReference type="EMBL" id="JAKIKS010000097">
    <property type="protein sequence ID" value="MCL1126609.1"/>
    <property type="molecule type" value="Genomic_DNA"/>
</dbReference>
<comment type="caution">
    <text evidence="2">The sequence shown here is derived from an EMBL/GenBank/DDBJ whole genome shotgun (WGS) entry which is preliminary data.</text>
</comment>